<dbReference type="InParanoid" id="A0A078AVH7"/>
<evidence type="ECO:0000256" key="1">
    <source>
        <dbReference type="ARBA" id="ARBA00022741"/>
    </source>
</evidence>
<evidence type="ECO:0000313" key="4">
    <source>
        <dbReference type="Proteomes" id="UP000039865"/>
    </source>
</evidence>
<gene>
    <name evidence="3" type="primary">Contig7928.g8462</name>
    <name evidence="3" type="ORF">STYLEM_15464</name>
</gene>
<evidence type="ECO:0000256" key="2">
    <source>
        <dbReference type="ARBA" id="ARBA00022840"/>
    </source>
</evidence>
<dbReference type="Gene3D" id="3.40.50.300">
    <property type="entry name" value="P-loop containing nucleotide triphosphate hydrolases"/>
    <property type="match status" value="1"/>
</dbReference>
<dbReference type="OrthoDB" id="320693at2759"/>
<dbReference type="EMBL" id="CCKQ01014588">
    <property type="protein sequence ID" value="CDW86370.1"/>
    <property type="molecule type" value="Genomic_DNA"/>
</dbReference>
<proteinExistence type="inferred from homology"/>
<protein>
    <submittedName>
        <fullName evidence="3">Dephospho-kinase</fullName>
    </submittedName>
</protein>
<keyword evidence="1" id="KW-0547">Nucleotide-binding</keyword>
<dbReference type="Pfam" id="PF01121">
    <property type="entry name" value="CoaE"/>
    <property type="match status" value="1"/>
</dbReference>
<dbReference type="InterPro" id="IPR027417">
    <property type="entry name" value="P-loop_NTPase"/>
</dbReference>
<dbReference type="PANTHER" id="PTHR10695:SF46">
    <property type="entry name" value="BIFUNCTIONAL COENZYME A SYNTHASE-RELATED"/>
    <property type="match status" value="1"/>
</dbReference>
<keyword evidence="4" id="KW-1185">Reference proteome</keyword>
<dbReference type="PROSITE" id="PS51219">
    <property type="entry name" value="DPCK"/>
    <property type="match status" value="1"/>
</dbReference>
<organism evidence="3 4">
    <name type="scientific">Stylonychia lemnae</name>
    <name type="common">Ciliate</name>
    <dbReference type="NCBI Taxonomy" id="5949"/>
    <lineage>
        <taxon>Eukaryota</taxon>
        <taxon>Sar</taxon>
        <taxon>Alveolata</taxon>
        <taxon>Ciliophora</taxon>
        <taxon>Intramacronucleata</taxon>
        <taxon>Spirotrichea</taxon>
        <taxon>Stichotrichia</taxon>
        <taxon>Sporadotrichida</taxon>
        <taxon>Oxytrichidae</taxon>
        <taxon>Stylonychinae</taxon>
        <taxon>Stylonychia</taxon>
    </lineage>
</organism>
<dbReference type="PANTHER" id="PTHR10695">
    <property type="entry name" value="DEPHOSPHO-COA KINASE-RELATED"/>
    <property type="match status" value="1"/>
</dbReference>
<dbReference type="NCBIfam" id="TIGR00152">
    <property type="entry name" value="dephospho-CoA kinase"/>
    <property type="match status" value="1"/>
</dbReference>
<dbReference type="AlphaFoldDB" id="A0A078AVH7"/>
<dbReference type="InterPro" id="IPR001977">
    <property type="entry name" value="Depp_CoAkinase"/>
</dbReference>
<dbReference type="GO" id="GO:0015937">
    <property type="term" value="P:coenzyme A biosynthetic process"/>
    <property type="evidence" value="ECO:0007669"/>
    <property type="project" value="InterPro"/>
</dbReference>
<sequence length="433" mass="49633">MSLTSKKLFKIGITGGIGSGKSKLLEYLSTIPRIYTINLDVYGHEIYKLNPLVLRNLSTMFGKEVLNYDKSQQPMRDDILGINRLELGKQAFKNEYNLNALKSLVSPEIKRLLKESISEVENRFQDQYDVIAVEGAVLIEQKTFVMFDELWVTTLDKHDAVKRVMKRNPELSEKNINASPSKSHLSSPIKNSNAMVNKIFPLNKQVILSCRKLETGPLENYIHMATLIHKINLLLLEYENIKQLRSILQIVFSKQLLNSIIDFCMNTDHFAQFGIRLLEIMSLEFALVIAKSDAVSVIFGLLRTNDYETVVQCLSFLRVLISNSIVNEKIKASDILNKKLLVLVMKTVQKQPEIEYLACLVDIVNLVVNDKELRSQILTTVLKEDENQNIKIDYLKFLKTIESKPEIKSIRDLSKKISRQVKELEIWNNSVSK</sequence>
<keyword evidence="3" id="KW-0808">Transferase</keyword>
<dbReference type="HAMAP" id="MF_00376">
    <property type="entry name" value="Dephospho_CoA_kinase"/>
    <property type="match status" value="1"/>
</dbReference>
<dbReference type="SUPFAM" id="SSF52540">
    <property type="entry name" value="P-loop containing nucleoside triphosphate hydrolases"/>
    <property type="match status" value="1"/>
</dbReference>
<keyword evidence="3" id="KW-0418">Kinase</keyword>
<evidence type="ECO:0000313" key="3">
    <source>
        <dbReference type="EMBL" id="CDW86370.1"/>
    </source>
</evidence>
<dbReference type="GO" id="GO:0004140">
    <property type="term" value="F:dephospho-CoA kinase activity"/>
    <property type="evidence" value="ECO:0007669"/>
    <property type="project" value="InterPro"/>
</dbReference>
<accession>A0A078AVH7</accession>
<keyword evidence="2" id="KW-0067">ATP-binding</keyword>
<reference evidence="3 4" key="1">
    <citation type="submission" date="2014-06" db="EMBL/GenBank/DDBJ databases">
        <authorList>
            <person name="Swart Estienne"/>
        </authorList>
    </citation>
    <scope>NUCLEOTIDE SEQUENCE [LARGE SCALE GENOMIC DNA]</scope>
    <source>
        <strain evidence="3 4">130c</strain>
    </source>
</reference>
<dbReference type="GO" id="GO:0005524">
    <property type="term" value="F:ATP binding"/>
    <property type="evidence" value="ECO:0007669"/>
    <property type="project" value="UniProtKB-KW"/>
</dbReference>
<name>A0A078AVH7_STYLE</name>
<dbReference type="Proteomes" id="UP000039865">
    <property type="component" value="Unassembled WGS sequence"/>
</dbReference>